<dbReference type="EMBL" id="CP099490">
    <property type="protein sequence ID" value="USQ75687.1"/>
    <property type="molecule type" value="Genomic_DNA"/>
</dbReference>
<dbReference type="InterPro" id="IPR011059">
    <property type="entry name" value="Metal-dep_hydrolase_composite"/>
</dbReference>
<dbReference type="PANTHER" id="PTHR22642:SF2">
    <property type="entry name" value="PROTEIN LONG AFTER FAR-RED 3"/>
    <property type="match status" value="1"/>
</dbReference>
<dbReference type="Gene3D" id="3.10.310.70">
    <property type="match status" value="1"/>
</dbReference>
<feature type="domain" description="Amidohydrolase 3" evidence="1">
    <location>
        <begin position="51"/>
        <end position="501"/>
    </location>
</feature>
<dbReference type="Pfam" id="PF07969">
    <property type="entry name" value="Amidohydro_3"/>
    <property type="match status" value="1"/>
</dbReference>
<dbReference type="SUPFAM" id="SSF51556">
    <property type="entry name" value="Metallo-dependent hydrolases"/>
    <property type="match status" value="1"/>
</dbReference>
<accession>A0ABY4YHQ0</accession>
<evidence type="ECO:0000313" key="2">
    <source>
        <dbReference type="EMBL" id="USQ75687.1"/>
    </source>
</evidence>
<name>A0ABY4YHQ0_9MICO</name>
<dbReference type="RefSeq" id="WP_252620118.1">
    <property type="nucleotide sequence ID" value="NZ_CP099490.1"/>
</dbReference>
<organism evidence="2 3">
    <name type="scientific">Ornithinimicrobium cryptoxanthini</name>
    <dbReference type="NCBI Taxonomy" id="2934161"/>
    <lineage>
        <taxon>Bacteria</taxon>
        <taxon>Bacillati</taxon>
        <taxon>Actinomycetota</taxon>
        <taxon>Actinomycetes</taxon>
        <taxon>Micrococcales</taxon>
        <taxon>Ornithinimicrobiaceae</taxon>
        <taxon>Ornithinimicrobium</taxon>
    </lineage>
</organism>
<protein>
    <submittedName>
        <fullName evidence="2">Amidohydrolase family protein</fullName>
    </submittedName>
</protein>
<dbReference type="PANTHER" id="PTHR22642">
    <property type="entry name" value="IMIDAZOLONEPROPIONASE"/>
    <property type="match status" value="1"/>
</dbReference>
<reference evidence="2" key="1">
    <citation type="submission" date="2022-06" db="EMBL/GenBank/DDBJ databases">
        <title>Ornithinimicrobium JY.X270.</title>
        <authorList>
            <person name="Huang Y."/>
        </authorList>
    </citation>
    <scope>NUCLEOTIDE SEQUENCE</scope>
    <source>
        <strain evidence="2">JY.X270</strain>
    </source>
</reference>
<proteinExistence type="predicted"/>
<keyword evidence="3" id="KW-1185">Reference proteome</keyword>
<evidence type="ECO:0000259" key="1">
    <source>
        <dbReference type="Pfam" id="PF07969"/>
    </source>
</evidence>
<sequence length="503" mass="53182">MNDLLVRDVRPVPLGRAGETSPVDILIRDRAVVAVGVGLARPAGVAELAGEGRWAMPGLWDQHVHMVQWALVRSRLDLSSAKSVEEALEIVRRGLTGAPGPSRADASQTPLVGFGHRSASWPRRATPADLDEVSPDRPVVLVSGDAHHGWLNTAAMRLLDVPWRDGLVVENEWFDAYDRLGDLPGAASQAEAAAVDAVREARQRGVVGVVDLEFSPSWDRWPSRLAVTGPFRVRTGVYAGRLPEVIARGWRTGDPLPGTDHWATMGPLKVISDGSLNTRTAWCCEPYADGATLAQPLGMANFGEAELTDLVATAHQHGLETALHAIGDRAVAQALAVFARTGASGSIEHAQLLPAGGLAQWAALPVRASVQPAHLLDDRGVTEQCWPDRTARAFALGSLREHGIPIVLGSDAPVAPLDPWLAMAVAVCRAPEGGEPWHPELSLTPREALAASVDGRTLAVGQPGDLVLLDADPLAGGDPAVQAKVLRTMTVSATVVGGHLVAE</sequence>
<dbReference type="InterPro" id="IPR013108">
    <property type="entry name" value="Amidohydro_3"/>
</dbReference>
<dbReference type="SUPFAM" id="SSF51338">
    <property type="entry name" value="Composite domain of metallo-dependent hydrolases"/>
    <property type="match status" value="1"/>
</dbReference>
<dbReference type="Proteomes" id="UP001056535">
    <property type="component" value="Chromosome"/>
</dbReference>
<dbReference type="InterPro" id="IPR032466">
    <property type="entry name" value="Metal_Hydrolase"/>
</dbReference>
<gene>
    <name evidence="2" type="ORF">NF557_13855</name>
</gene>
<evidence type="ECO:0000313" key="3">
    <source>
        <dbReference type="Proteomes" id="UP001056535"/>
    </source>
</evidence>
<dbReference type="Gene3D" id="3.20.20.140">
    <property type="entry name" value="Metal-dependent hydrolases"/>
    <property type="match status" value="2"/>
</dbReference>